<feature type="transmembrane region" description="Helical" evidence="13">
    <location>
        <begin position="705"/>
        <end position="727"/>
    </location>
</feature>
<dbReference type="SUPFAM" id="SSF56784">
    <property type="entry name" value="HAD-like"/>
    <property type="match status" value="1"/>
</dbReference>
<organism evidence="16 17">
    <name type="scientific">Plasmodiophora brassicae</name>
    <name type="common">Clubroot disease agent</name>
    <dbReference type="NCBI Taxonomy" id="37360"/>
    <lineage>
        <taxon>Eukaryota</taxon>
        <taxon>Sar</taxon>
        <taxon>Rhizaria</taxon>
        <taxon>Endomyxa</taxon>
        <taxon>Phytomyxea</taxon>
        <taxon>Plasmodiophorida</taxon>
        <taxon>Plasmodiophoridae</taxon>
        <taxon>Plasmodiophora</taxon>
    </lineage>
</organism>
<evidence type="ECO:0000256" key="2">
    <source>
        <dbReference type="ARBA" id="ARBA00008804"/>
    </source>
</evidence>
<dbReference type="PANTHER" id="PTHR42861">
    <property type="entry name" value="CALCIUM-TRANSPORTING ATPASE"/>
    <property type="match status" value="1"/>
</dbReference>
<dbReference type="Pfam" id="PF00122">
    <property type="entry name" value="E1-E2_ATPase"/>
    <property type="match status" value="1"/>
</dbReference>
<dbReference type="SFLD" id="SFLDG00002">
    <property type="entry name" value="C1.7:_P-type_atpase_like"/>
    <property type="match status" value="1"/>
</dbReference>
<keyword evidence="7" id="KW-0067">ATP-binding</keyword>
<feature type="transmembrane region" description="Helical" evidence="13">
    <location>
        <begin position="803"/>
        <end position="823"/>
    </location>
</feature>
<dbReference type="GO" id="GO:0016020">
    <property type="term" value="C:membrane"/>
    <property type="evidence" value="ECO:0007669"/>
    <property type="project" value="UniProtKB-SubCell"/>
</dbReference>
<keyword evidence="5" id="KW-0479">Metal-binding</keyword>
<feature type="domain" description="P-type ATPase A" evidence="14">
    <location>
        <begin position="128"/>
        <end position="226"/>
    </location>
</feature>
<dbReference type="FunFam" id="3.40.50.1000:FF:000211">
    <property type="entry name" value="Plasma membrane ATPase"/>
    <property type="match status" value="1"/>
</dbReference>
<dbReference type="SUPFAM" id="SSF81653">
    <property type="entry name" value="Calcium ATPase, transduction domain A"/>
    <property type="match status" value="1"/>
</dbReference>
<dbReference type="AlphaFoldDB" id="A0A3P3Y6J7"/>
<evidence type="ECO:0000256" key="1">
    <source>
        <dbReference type="ARBA" id="ARBA00004141"/>
    </source>
</evidence>
<evidence type="ECO:0000313" key="17">
    <source>
        <dbReference type="Proteomes" id="UP000290189"/>
    </source>
</evidence>
<dbReference type="SUPFAM" id="SSF81665">
    <property type="entry name" value="Calcium ATPase, transmembrane domain M"/>
    <property type="match status" value="1"/>
</dbReference>
<evidence type="ECO:0000256" key="11">
    <source>
        <dbReference type="ARBA" id="ARBA00023136"/>
    </source>
</evidence>
<keyword evidence="6" id="KW-0547">Nucleotide-binding</keyword>
<evidence type="ECO:0000256" key="8">
    <source>
        <dbReference type="ARBA" id="ARBA00022842"/>
    </source>
</evidence>
<name>A0A3P3Y6J7_PLABS</name>
<reference evidence="16 17" key="1">
    <citation type="submission" date="2018-03" db="EMBL/GenBank/DDBJ databases">
        <authorList>
            <person name="Fogelqvist J."/>
        </authorList>
    </citation>
    <scope>NUCLEOTIDE SEQUENCE [LARGE SCALE GENOMIC DNA]</scope>
</reference>
<feature type="transmembrane region" description="Helical" evidence="13">
    <location>
        <begin position="95"/>
        <end position="114"/>
    </location>
</feature>
<evidence type="ECO:0000259" key="14">
    <source>
        <dbReference type="Pfam" id="PF00122"/>
    </source>
</evidence>
<comment type="similarity">
    <text evidence="2">Belongs to the cation transport ATPase (P-type) (TC 3.A.3) family. Type IIIA subfamily.</text>
</comment>
<dbReference type="Gene3D" id="3.40.50.1000">
    <property type="entry name" value="HAD superfamily/HAD-like"/>
    <property type="match status" value="1"/>
</dbReference>
<evidence type="ECO:0000256" key="5">
    <source>
        <dbReference type="ARBA" id="ARBA00022723"/>
    </source>
</evidence>
<dbReference type="NCBIfam" id="TIGR01494">
    <property type="entry name" value="ATPase_P-type"/>
    <property type="match status" value="2"/>
</dbReference>
<dbReference type="InterPro" id="IPR004014">
    <property type="entry name" value="ATPase_P-typ_cation-transptr_N"/>
</dbReference>
<dbReference type="InterPro" id="IPR044492">
    <property type="entry name" value="P_typ_ATPase_HD_dom"/>
</dbReference>
<evidence type="ECO:0000259" key="15">
    <source>
        <dbReference type="Pfam" id="PF00690"/>
    </source>
</evidence>
<dbReference type="GO" id="GO:0046872">
    <property type="term" value="F:metal ion binding"/>
    <property type="evidence" value="ECO:0007669"/>
    <property type="project" value="UniProtKB-KW"/>
</dbReference>
<evidence type="ECO:0000256" key="13">
    <source>
        <dbReference type="SAM" id="Phobius"/>
    </source>
</evidence>
<dbReference type="Gene3D" id="3.40.1110.10">
    <property type="entry name" value="Calcium-transporting ATPase, cytoplasmic domain N"/>
    <property type="match status" value="1"/>
</dbReference>
<dbReference type="SUPFAM" id="SSF81660">
    <property type="entry name" value="Metal cation-transporting ATPase, ATP-binding domain N"/>
    <property type="match status" value="1"/>
</dbReference>
<accession>A0A3P3Y6J7</accession>
<feature type="transmembrane region" description="Helical" evidence="13">
    <location>
        <begin position="774"/>
        <end position="797"/>
    </location>
</feature>
<dbReference type="SFLD" id="SFLDF00027">
    <property type="entry name" value="p-type_atpase"/>
    <property type="match status" value="1"/>
</dbReference>
<evidence type="ECO:0000256" key="4">
    <source>
        <dbReference type="ARBA" id="ARBA00022692"/>
    </source>
</evidence>
<dbReference type="PRINTS" id="PR00119">
    <property type="entry name" value="CATATPASE"/>
</dbReference>
<feature type="domain" description="Cation-transporting P-type ATPase N-terminal" evidence="15">
    <location>
        <begin position="32"/>
        <end position="83"/>
    </location>
</feature>
<evidence type="ECO:0000256" key="12">
    <source>
        <dbReference type="ARBA" id="ARBA00031813"/>
    </source>
</evidence>
<feature type="transmembrane region" description="Helical" evidence="13">
    <location>
        <begin position="240"/>
        <end position="262"/>
    </location>
</feature>
<feature type="transmembrane region" description="Helical" evidence="13">
    <location>
        <begin position="642"/>
        <end position="658"/>
    </location>
</feature>
<comment type="subcellular location">
    <subcellularLocation>
        <location evidence="1">Membrane</location>
        <topology evidence="1">Multi-pass membrane protein</topology>
    </subcellularLocation>
</comment>
<keyword evidence="16" id="KW-0496">Mitochondrion</keyword>
<evidence type="ECO:0000256" key="10">
    <source>
        <dbReference type="ARBA" id="ARBA00022989"/>
    </source>
</evidence>
<feature type="transmembrane region" description="Helical" evidence="13">
    <location>
        <begin position="739"/>
        <end position="758"/>
    </location>
</feature>
<dbReference type="InterPro" id="IPR008250">
    <property type="entry name" value="ATPase_P-typ_transduc_dom_A_sf"/>
</dbReference>
<geneLocation type="mitochondrion" evidence="16"/>
<dbReference type="Pfam" id="PF00690">
    <property type="entry name" value="Cation_ATPase_N"/>
    <property type="match status" value="1"/>
</dbReference>
<dbReference type="Gene3D" id="1.20.1110.10">
    <property type="entry name" value="Calcium-transporting ATPase, transmembrane domain"/>
    <property type="match status" value="1"/>
</dbReference>
<keyword evidence="4 13" id="KW-0812">Transmembrane</keyword>
<proteinExistence type="inferred from homology"/>
<dbReference type="PRINTS" id="PR00120">
    <property type="entry name" value="HATPASE"/>
</dbReference>
<evidence type="ECO:0000256" key="3">
    <source>
        <dbReference type="ARBA" id="ARBA00022553"/>
    </source>
</evidence>
<protein>
    <recommendedName>
        <fullName evidence="12">Proton pump</fullName>
    </recommendedName>
</protein>
<gene>
    <name evidence="16" type="ORF">PLBR_LOCUS3010</name>
</gene>
<dbReference type="EMBL" id="OVEO01000004">
    <property type="protein sequence ID" value="SPQ95795.1"/>
    <property type="molecule type" value="Genomic_DNA"/>
</dbReference>
<evidence type="ECO:0000256" key="9">
    <source>
        <dbReference type="ARBA" id="ARBA00022967"/>
    </source>
</evidence>
<dbReference type="InterPro" id="IPR059000">
    <property type="entry name" value="ATPase_P-type_domA"/>
</dbReference>
<dbReference type="Proteomes" id="UP000290189">
    <property type="component" value="Unassembled WGS sequence"/>
</dbReference>
<evidence type="ECO:0000313" key="16">
    <source>
        <dbReference type="EMBL" id="SPQ95795.1"/>
    </source>
</evidence>
<keyword evidence="3" id="KW-0597">Phosphoprotein</keyword>
<evidence type="ECO:0000256" key="7">
    <source>
        <dbReference type="ARBA" id="ARBA00022840"/>
    </source>
</evidence>
<keyword evidence="9" id="KW-1278">Translocase</keyword>
<sequence length="833" mass="87577">MDPGGREAVAVVPIAAVAAAADDNERPLPAADVSRGLSGAQVDAQRAADGYNETVQAEANPVGLFLRKFTGLTAYMLEVTIVVACLPWVRKYTVAYIIGVLLVTNAVLGFVQEVRARAAVRRLRARLEVRARVLRDGAWADAPSRDLVRGDVVRVRLGDVVPADLVIVQGQLSADQSALTGESQPMAKAANDEVLSGSTVVRGEATCQVVRVGAGTVFGRTVSLVQTSAPKTHTDHVIGLVTRALLAMVVVCVAVAFVVTAARGDDTVAVIPLMLLLLTSGIPIALPAMFTVTMALGSVELARRGVLVTRLNATEDAASMTVLCSDKTGTITENRLTIVDVHAPDGDDDAVLTTGYLASSAANHDPIDSAFCDQAERRGLVQRALARYRQTDFTPFDPSTRRTEGHVVDADTGAAFSAVKGAVASVVPLCQDADAVAASISAVVDRWAGSGYRALAVARSTATGPALRFVGLVAVYDPPRADSKDVVERLRALGVTVKMLTGDATRIGRQTAAAVSIGDRVISLDAYRRRKGGGGGGGDLEIVGVDWSSVDGFGDVYPEDKHGVIRALQQAGHVVGMTGDGVNDAPALKLAEVGIAMSNATDIAKGAASAVLTHEGLAGALALVEVGRETHQRIVTWMLNKIIKTCQQVVYVVLAYLVTPEHYVVIDAVDIVVLLFLVDFVTIAISTDRVTGSPRPTTFDVGRLALASTILGMVCVGESIGLLYIGAGPLDLAGDTGQLHTFNFVLLYFFGFFTLFSVRNRACSYGPNATRPGWVLLGVSLTVAALVLIIATLGIIIPSLPLWKSAVVVAYSFACAFLVNDLVKVATLRWLKL</sequence>
<dbReference type="InterPro" id="IPR023299">
    <property type="entry name" value="ATPase_P-typ_cyto_dom_N"/>
</dbReference>
<keyword evidence="11 13" id="KW-0472">Membrane</keyword>
<dbReference type="InterPro" id="IPR036412">
    <property type="entry name" value="HAD-like_sf"/>
</dbReference>
<dbReference type="FunFam" id="2.70.150.10:FF:000042">
    <property type="entry name" value="Plasma membrane ATPase"/>
    <property type="match status" value="1"/>
</dbReference>
<dbReference type="Pfam" id="PF00702">
    <property type="entry name" value="Hydrolase"/>
    <property type="match status" value="1"/>
</dbReference>
<feature type="transmembrane region" description="Helical" evidence="13">
    <location>
        <begin position="268"/>
        <end position="296"/>
    </location>
</feature>
<dbReference type="InterPro" id="IPR023214">
    <property type="entry name" value="HAD_sf"/>
</dbReference>
<dbReference type="InterPro" id="IPR001757">
    <property type="entry name" value="P_typ_ATPase"/>
</dbReference>
<feature type="transmembrane region" description="Helical" evidence="13">
    <location>
        <begin position="664"/>
        <end position="685"/>
    </location>
</feature>
<dbReference type="Gene3D" id="2.70.150.10">
    <property type="entry name" value="Calcium-transporting ATPase, cytoplasmic transduction domain A"/>
    <property type="match status" value="1"/>
</dbReference>
<dbReference type="PROSITE" id="PS00154">
    <property type="entry name" value="ATPASE_E1_E2"/>
    <property type="match status" value="1"/>
</dbReference>
<keyword evidence="8" id="KW-0460">Magnesium</keyword>
<dbReference type="InterPro" id="IPR023298">
    <property type="entry name" value="ATPase_P-typ_TM_dom_sf"/>
</dbReference>
<dbReference type="SFLD" id="SFLDS00003">
    <property type="entry name" value="Haloacid_Dehalogenase"/>
    <property type="match status" value="1"/>
</dbReference>
<dbReference type="GO" id="GO:0016887">
    <property type="term" value="F:ATP hydrolysis activity"/>
    <property type="evidence" value="ECO:0007669"/>
    <property type="project" value="InterPro"/>
</dbReference>
<dbReference type="InterPro" id="IPR018303">
    <property type="entry name" value="ATPase_P-typ_P_site"/>
</dbReference>
<dbReference type="GO" id="GO:0005524">
    <property type="term" value="F:ATP binding"/>
    <property type="evidence" value="ECO:0007669"/>
    <property type="project" value="UniProtKB-KW"/>
</dbReference>
<evidence type="ECO:0000256" key="6">
    <source>
        <dbReference type="ARBA" id="ARBA00022741"/>
    </source>
</evidence>
<keyword evidence="10 13" id="KW-1133">Transmembrane helix</keyword>